<evidence type="ECO:0000256" key="1">
    <source>
        <dbReference type="SAM" id="Phobius"/>
    </source>
</evidence>
<keyword evidence="1" id="KW-0812">Transmembrane</keyword>
<name>A0A4P6HU92_9BACT</name>
<feature type="transmembrane region" description="Helical" evidence="1">
    <location>
        <begin position="91"/>
        <end position="114"/>
    </location>
</feature>
<keyword evidence="1" id="KW-0472">Membrane</keyword>
<gene>
    <name evidence="2" type="ORF">C3Y92_18055</name>
</gene>
<accession>A0A4P6HU92</accession>
<dbReference type="OrthoDB" id="5470719at2"/>
<dbReference type="RefSeq" id="WP_129355042.1">
    <property type="nucleotide sequence ID" value="NZ_CP026538.1"/>
</dbReference>
<evidence type="ECO:0000313" key="2">
    <source>
        <dbReference type="EMBL" id="QAZ69038.1"/>
    </source>
</evidence>
<evidence type="ECO:0008006" key="4">
    <source>
        <dbReference type="Google" id="ProtNLM"/>
    </source>
</evidence>
<evidence type="ECO:0000313" key="3">
    <source>
        <dbReference type="Proteomes" id="UP000293296"/>
    </source>
</evidence>
<proteinExistence type="predicted"/>
<feature type="transmembrane region" description="Helical" evidence="1">
    <location>
        <begin position="67"/>
        <end position="85"/>
    </location>
</feature>
<keyword evidence="3" id="KW-1185">Reference proteome</keyword>
<dbReference type="Proteomes" id="UP000293296">
    <property type="component" value="Chromosome"/>
</dbReference>
<organism evidence="2 3">
    <name type="scientific">Solidesulfovibrio carbinolicus</name>
    <dbReference type="NCBI Taxonomy" id="296842"/>
    <lineage>
        <taxon>Bacteria</taxon>
        <taxon>Pseudomonadati</taxon>
        <taxon>Thermodesulfobacteriota</taxon>
        <taxon>Desulfovibrionia</taxon>
        <taxon>Desulfovibrionales</taxon>
        <taxon>Desulfovibrionaceae</taxon>
        <taxon>Solidesulfovibrio</taxon>
    </lineage>
</organism>
<reference evidence="2 3" key="1">
    <citation type="submission" date="2018-02" db="EMBL/GenBank/DDBJ databases">
        <title>Genome sequence of Desulfovibrio carbinolicus DSM 3852.</title>
        <authorList>
            <person name="Wilbanks E."/>
            <person name="Skennerton C.T."/>
            <person name="Orphan V.J."/>
        </authorList>
    </citation>
    <scope>NUCLEOTIDE SEQUENCE [LARGE SCALE GENOMIC DNA]</scope>
    <source>
        <strain evidence="2 3">DSM 3852</strain>
    </source>
</reference>
<sequence>MRPAHIVFWTLLTLGGVWLQNIVPGVDFLAPGLILAMQEEKWTVPVWLGAIWLFIQEGTGSMPFGAGILWYGALAGLYFFGHWLFEARNFLFMLILGACLGAMHFLFINVMALLQDWSIYMDRLGVEAVQQALIFPIEWGLLYLIHHHLPGDPHAA</sequence>
<keyword evidence="1" id="KW-1133">Transmembrane helix</keyword>
<dbReference type="AlphaFoldDB" id="A0A4P6HU92"/>
<dbReference type="KEGG" id="dcb:C3Y92_18055"/>
<dbReference type="EMBL" id="CP026538">
    <property type="protein sequence ID" value="QAZ69038.1"/>
    <property type="molecule type" value="Genomic_DNA"/>
</dbReference>
<protein>
    <recommendedName>
        <fullName evidence="4">Rod shape-determining protein MreD</fullName>
    </recommendedName>
</protein>